<name>A0ABQ3VR33_9CHLR</name>
<reference evidence="1 2" key="1">
    <citation type="journal article" date="2021" name="Int. J. Syst. Evol. Microbiol.">
        <title>Reticulibacter mediterranei gen. nov., sp. nov., within the new family Reticulibacteraceae fam. nov., and Ktedonospora formicarum gen. nov., sp. nov., Ktedonobacter robiniae sp. nov., Dictyobacter formicarum sp. nov. and Dictyobacter arantiisoli sp. nov., belonging to the class Ktedonobacteria.</title>
        <authorList>
            <person name="Yabe S."/>
            <person name="Zheng Y."/>
            <person name="Wang C.M."/>
            <person name="Sakai Y."/>
            <person name="Abe K."/>
            <person name="Yokota A."/>
            <person name="Donadio S."/>
            <person name="Cavaletti L."/>
            <person name="Monciardini P."/>
        </authorList>
    </citation>
    <scope>NUCLEOTIDE SEQUENCE [LARGE SCALE GENOMIC DNA]</scope>
    <source>
        <strain evidence="1 2">SOSP1-9</strain>
    </source>
</reference>
<dbReference type="EMBL" id="BNJJ01000027">
    <property type="protein sequence ID" value="GHO88724.1"/>
    <property type="molecule type" value="Genomic_DNA"/>
</dbReference>
<evidence type="ECO:0000313" key="2">
    <source>
        <dbReference type="Proteomes" id="UP000635565"/>
    </source>
</evidence>
<sequence length="123" mass="13374">MIFMMTETDWTITWLAPLMPEAAMIPGGDVFLKSSQQSSLVALHDHTPGLLFSTPGTLVTVAQQMVARQTIEGGEETIQKADTVAESTEADSQPVNEDFVASGPHIDQDFVAFLDMEAESFIL</sequence>
<proteinExistence type="predicted"/>
<comment type="caution">
    <text evidence="1">The sequence shown here is derived from an EMBL/GenBank/DDBJ whole genome shotgun (WGS) entry which is preliminary data.</text>
</comment>
<gene>
    <name evidence="1" type="ORF">KSZ_67300</name>
</gene>
<accession>A0ABQ3VR33</accession>
<evidence type="ECO:0000313" key="1">
    <source>
        <dbReference type="EMBL" id="GHO88724.1"/>
    </source>
</evidence>
<protein>
    <submittedName>
        <fullName evidence="1">Uncharacterized protein</fullName>
    </submittedName>
</protein>
<dbReference type="Proteomes" id="UP000635565">
    <property type="component" value="Unassembled WGS sequence"/>
</dbReference>
<keyword evidence="2" id="KW-1185">Reference proteome</keyword>
<organism evidence="1 2">
    <name type="scientific">Dictyobacter formicarum</name>
    <dbReference type="NCBI Taxonomy" id="2778368"/>
    <lineage>
        <taxon>Bacteria</taxon>
        <taxon>Bacillati</taxon>
        <taxon>Chloroflexota</taxon>
        <taxon>Ktedonobacteria</taxon>
        <taxon>Ktedonobacterales</taxon>
        <taxon>Dictyobacteraceae</taxon>
        <taxon>Dictyobacter</taxon>
    </lineage>
</organism>